<accession>A0A553MZ90</accession>
<sequence>AYLKSAWRHAQQRQWVVHVVLIEAFGLNRRPRHSLRTHHTEKTQPCTEKERDERNRPLPSQSQRCSIEIRDTREGNDEDVFLSVLKPGGADPLNRATPALQNDRSSCPLTECYYRRRQGMVWCLSMVINEAPGDRASPCRAMARGRGLNF</sequence>
<protein>
    <submittedName>
        <fullName evidence="2">Uncharacterized protein</fullName>
    </submittedName>
</protein>
<evidence type="ECO:0000313" key="3">
    <source>
        <dbReference type="Proteomes" id="UP000316079"/>
    </source>
</evidence>
<name>A0A553MZ90_9TELE</name>
<feature type="non-terminal residue" evidence="2">
    <location>
        <position position="1"/>
    </location>
</feature>
<reference evidence="2 3" key="1">
    <citation type="journal article" date="2019" name="Sci. Data">
        <title>Hybrid genome assembly and annotation of Danionella translucida.</title>
        <authorList>
            <person name="Kadobianskyi M."/>
            <person name="Schulze L."/>
            <person name="Schuelke M."/>
            <person name="Judkewitz B."/>
        </authorList>
    </citation>
    <scope>NUCLEOTIDE SEQUENCE [LARGE SCALE GENOMIC DNA]</scope>
    <source>
        <strain evidence="2 3">Bolton</strain>
    </source>
</reference>
<keyword evidence="3" id="KW-1185">Reference proteome</keyword>
<feature type="compositionally biased region" description="Basic and acidic residues" evidence="1">
    <location>
        <begin position="38"/>
        <end position="56"/>
    </location>
</feature>
<comment type="caution">
    <text evidence="2">The sequence shown here is derived from an EMBL/GenBank/DDBJ whole genome shotgun (WGS) entry which is preliminary data.</text>
</comment>
<evidence type="ECO:0000256" key="1">
    <source>
        <dbReference type="SAM" id="MobiDB-lite"/>
    </source>
</evidence>
<proteinExistence type="predicted"/>
<gene>
    <name evidence="2" type="ORF">DNTS_004917</name>
</gene>
<organism evidence="2 3">
    <name type="scientific">Danionella cerebrum</name>
    <dbReference type="NCBI Taxonomy" id="2873325"/>
    <lineage>
        <taxon>Eukaryota</taxon>
        <taxon>Metazoa</taxon>
        <taxon>Chordata</taxon>
        <taxon>Craniata</taxon>
        <taxon>Vertebrata</taxon>
        <taxon>Euteleostomi</taxon>
        <taxon>Actinopterygii</taxon>
        <taxon>Neopterygii</taxon>
        <taxon>Teleostei</taxon>
        <taxon>Ostariophysi</taxon>
        <taxon>Cypriniformes</taxon>
        <taxon>Danionidae</taxon>
        <taxon>Danioninae</taxon>
        <taxon>Danionella</taxon>
    </lineage>
</organism>
<dbReference type="AlphaFoldDB" id="A0A553MZ90"/>
<evidence type="ECO:0000313" key="2">
    <source>
        <dbReference type="EMBL" id="TRY58501.1"/>
    </source>
</evidence>
<feature type="region of interest" description="Disordered" evidence="1">
    <location>
        <begin position="33"/>
        <end position="66"/>
    </location>
</feature>
<dbReference type="Proteomes" id="UP000316079">
    <property type="component" value="Unassembled WGS sequence"/>
</dbReference>
<dbReference type="EMBL" id="SRMA01027190">
    <property type="protein sequence ID" value="TRY58501.1"/>
    <property type="molecule type" value="Genomic_DNA"/>
</dbReference>